<evidence type="ECO:0000313" key="1">
    <source>
        <dbReference type="EMBL" id="QBO63839.1"/>
    </source>
</evidence>
<proteinExistence type="predicted"/>
<reference evidence="1 2" key="1">
    <citation type="submission" date="2018-12" db="EMBL/GenBank/DDBJ databases">
        <title>Still something new to discover - new insights into E. coli phage diversity and taxonomy.</title>
        <authorList>
            <person name="Korf I.H.E."/>
            <person name="Adriaennsens E."/>
            <person name="Dreiseikelmann B."/>
            <person name="Kropinski A."/>
            <person name="Nimtz M."/>
            <person name="Meier-Kolthoff J.P."/>
            <person name="Rohde M."/>
            <person name="van Raaij M."/>
            <person name="Wittmann J."/>
        </authorList>
    </citation>
    <scope>NUCLEOTIDE SEQUENCE [LARGE SCALE GENOMIC DNA]</scope>
</reference>
<accession>A0A482GKA9</accession>
<evidence type="ECO:0000313" key="2">
    <source>
        <dbReference type="Proteomes" id="UP000294673"/>
    </source>
</evidence>
<organismHost>
    <name type="scientific">Escherichia coli</name>
    <dbReference type="NCBI Taxonomy" id="562"/>
</organismHost>
<dbReference type="EMBL" id="MK327938">
    <property type="protein sequence ID" value="QBO63839.1"/>
    <property type="molecule type" value="Genomic_DNA"/>
</dbReference>
<name>A0A482GKA9_BPGOS</name>
<keyword evidence="2" id="KW-1185">Reference proteome</keyword>
<gene>
    <name evidence="1" type="ORF">Goslar_00046</name>
</gene>
<protein>
    <submittedName>
        <fullName evidence="1">Uncharacterized protein</fullName>
    </submittedName>
</protein>
<sequence length="189" mass="21454">MFNPEIMILDPWYLNKLPGIKMPGDPHAFDLMVVAEVTSNTVNTIDDDEVPVEEVFSVTTTLLESRELTENGSADEIIPIDGEMEIMLTQVELQHRVAPTKDTPYDNEPAEQPDENGRVKLADIDDDTLEEIDDNEETNFYQAEAKEAFDKAVQQDRRITEKMIQQQLIGKRLKLEFASGVLTTWSLIV</sequence>
<organism evidence="1 2">
    <name type="scientific">Escherichia phage vB_EcoM_Goslar</name>
    <dbReference type="NCBI Taxonomy" id="2502409"/>
    <lineage>
        <taxon>Viruses</taxon>
        <taxon>Duplodnaviria</taxon>
        <taxon>Heunggongvirae</taxon>
        <taxon>Uroviricota</taxon>
        <taxon>Caudoviricetes</taxon>
        <taxon>Chimalliviridae</taxon>
        <taxon>Goslarvirus</taxon>
        <taxon>Goslarvirus goslar</taxon>
    </lineage>
</organism>
<dbReference type="Proteomes" id="UP000294673">
    <property type="component" value="Segment"/>
</dbReference>